<dbReference type="RefSeq" id="WP_110670092.1">
    <property type="nucleotide sequence ID" value="NZ_PYBW01000049.1"/>
</dbReference>
<dbReference type="PROSITE" id="PS50911">
    <property type="entry name" value="CHAP"/>
    <property type="match status" value="1"/>
</dbReference>
<proteinExistence type="predicted"/>
<feature type="domain" description="Peptidase C51" evidence="1">
    <location>
        <begin position="78"/>
        <end position="206"/>
    </location>
</feature>
<evidence type="ECO:0000313" key="2">
    <source>
        <dbReference type="EMBL" id="PYC78565.1"/>
    </source>
</evidence>
<dbReference type="SUPFAM" id="SSF54001">
    <property type="entry name" value="Cysteine proteinases"/>
    <property type="match status" value="1"/>
</dbReference>
<keyword evidence="3" id="KW-1185">Reference proteome</keyword>
<name>A0A2V4N3G0_9ACTN</name>
<reference evidence="2 3" key="1">
    <citation type="submission" date="2018-03" db="EMBL/GenBank/DDBJ databases">
        <title>Bioinformatic expansion and discovery of thiopeptide antibiotics.</title>
        <authorList>
            <person name="Schwalen C.J."/>
            <person name="Hudson G.A."/>
            <person name="Mitchell D.A."/>
        </authorList>
    </citation>
    <scope>NUCLEOTIDE SEQUENCE [LARGE SCALE GENOMIC DNA]</scope>
    <source>
        <strain evidence="2 3">ATCC 21389</strain>
    </source>
</reference>
<dbReference type="InterPro" id="IPR038765">
    <property type="entry name" value="Papain-like_cys_pep_sf"/>
</dbReference>
<evidence type="ECO:0000259" key="1">
    <source>
        <dbReference type="PROSITE" id="PS50911"/>
    </source>
</evidence>
<evidence type="ECO:0000313" key="3">
    <source>
        <dbReference type="Proteomes" id="UP000248039"/>
    </source>
</evidence>
<gene>
    <name evidence="2" type="ORF">C7C46_15785</name>
</gene>
<dbReference type="InterPro" id="IPR007921">
    <property type="entry name" value="CHAP_dom"/>
</dbReference>
<organism evidence="2 3">
    <name type="scientific">Streptomyces tateyamensis</name>
    <dbReference type="NCBI Taxonomy" id="565073"/>
    <lineage>
        <taxon>Bacteria</taxon>
        <taxon>Bacillati</taxon>
        <taxon>Actinomycetota</taxon>
        <taxon>Actinomycetes</taxon>
        <taxon>Kitasatosporales</taxon>
        <taxon>Streptomycetaceae</taxon>
        <taxon>Streptomyces</taxon>
    </lineage>
</organism>
<dbReference type="OrthoDB" id="9815928at2"/>
<dbReference type="AlphaFoldDB" id="A0A2V4N3G0"/>
<dbReference type="Proteomes" id="UP000248039">
    <property type="component" value="Unassembled WGS sequence"/>
</dbReference>
<dbReference type="Gene3D" id="3.90.1720.10">
    <property type="entry name" value="endopeptidase domain like (from Nostoc punctiforme)"/>
    <property type="match status" value="1"/>
</dbReference>
<dbReference type="EMBL" id="PYBW01000049">
    <property type="protein sequence ID" value="PYC78565.1"/>
    <property type="molecule type" value="Genomic_DNA"/>
</dbReference>
<comment type="caution">
    <text evidence="2">The sequence shown here is derived from an EMBL/GenBank/DDBJ whole genome shotgun (WGS) entry which is preliminary data.</text>
</comment>
<accession>A0A2V4N3G0</accession>
<dbReference type="Pfam" id="PF05257">
    <property type="entry name" value="CHAP"/>
    <property type="match status" value="1"/>
</dbReference>
<protein>
    <recommendedName>
        <fullName evidence="1">Peptidase C51 domain-containing protein</fullName>
    </recommendedName>
</protein>
<sequence length="345" mass="34924">MHLDRLVRSRLGRRISVLRRGSLVRRIPVWTALVLMAALLGAAAPATASAATPTGSAAAALATANVGKTAGSCANTPTTNSLGGTQFETSCSGGGSGGPEYWCADFAMWVWANSGFSTVGLDAGAVSFQTYGQRNGTQHTATSYLPQVGDAVEYGSTKDSAIHHVGIVTAVHADGSVTTANGDWNGDPSTTTMAAWAVSSSVVSVTLPAGQTAVGSEPSTVDPADGYVIAGYTTPVAAGSNPYTPSQVCGTGFNVVDSHNLGGAQVYLLYSSTTGQNCVTTLVTNPTTQAALNATLAVQGGASAKDPGNYTYYAGPVKLAAPGVCVQWGGSYQGVSWTSPWSHCG</sequence>